<dbReference type="EMBL" id="JBJQND010000015">
    <property type="protein sequence ID" value="KAL3851677.1"/>
    <property type="molecule type" value="Genomic_DNA"/>
</dbReference>
<dbReference type="Proteomes" id="UP001634394">
    <property type="component" value="Unassembled WGS sequence"/>
</dbReference>
<protein>
    <recommendedName>
        <fullName evidence="1">IPT/TIG domain-containing protein</fullName>
    </recommendedName>
</protein>
<dbReference type="AlphaFoldDB" id="A0ABD3UTW3"/>
<dbReference type="SUPFAM" id="SSF81296">
    <property type="entry name" value="E set domains"/>
    <property type="match status" value="1"/>
</dbReference>
<feature type="domain" description="IPT/TIG" evidence="1">
    <location>
        <begin position="31"/>
        <end position="63"/>
    </location>
</feature>
<dbReference type="InterPro" id="IPR014756">
    <property type="entry name" value="Ig_E-set"/>
</dbReference>
<dbReference type="InterPro" id="IPR013783">
    <property type="entry name" value="Ig-like_fold"/>
</dbReference>
<dbReference type="InterPro" id="IPR002909">
    <property type="entry name" value="IPT_dom"/>
</dbReference>
<organism evidence="2 3">
    <name type="scientific">Sinanodonta woodiana</name>
    <name type="common">Chinese pond mussel</name>
    <name type="synonym">Anodonta woodiana</name>
    <dbReference type="NCBI Taxonomy" id="1069815"/>
    <lineage>
        <taxon>Eukaryota</taxon>
        <taxon>Metazoa</taxon>
        <taxon>Spiralia</taxon>
        <taxon>Lophotrochozoa</taxon>
        <taxon>Mollusca</taxon>
        <taxon>Bivalvia</taxon>
        <taxon>Autobranchia</taxon>
        <taxon>Heteroconchia</taxon>
        <taxon>Palaeoheterodonta</taxon>
        <taxon>Unionida</taxon>
        <taxon>Unionoidea</taxon>
        <taxon>Unionidae</taxon>
        <taxon>Unioninae</taxon>
        <taxon>Sinanodonta</taxon>
    </lineage>
</organism>
<accession>A0ABD3UTW3</accession>
<comment type="caution">
    <text evidence="2">The sequence shown here is derived from an EMBL/GenBank/DDBJ whole genome shotgun (WGS) entry which is preliminary data.</text>
</comment>
<feature type="non-terminal residue" evidence="2">
    <location>
        <position position="72"/>
    </location>
</feature>
<name>A0ABD3UTW3_SINWO</name>
<gene>
    <name evidence="2" type="ORF">ACJMK2_015404</name>
</gene>
<dbReference type="Pfam" id="PF01833">
    <property type="entry name" value="TIG"/>
    <property type="match status" value="1"/>
</dbReference>
<evidence type="ECO:0000259" key="1">
    <source>
        <dbReference type="Pfam" id="PF01833"/>
    </source>
</evidence>
<proteinExistence type="predicted"/>
<evidence type="ECO:0000313" key="3">
    <source>
        <dbReference type="Proteomes" id="UP001634394"/>
    </source>
</evidence>
<sequence>METKGAASISVTIDEQTFKAASQFFSYLENPEINDISPNKSMSSGGIKLTIAGKYLNNAHAIRIEMLENSST</sequence>
<dbReference type="Gene3D" id="2.60.40.10">
    <property type="entry name" value="Immunoglobulins"/>
    <property type="match status" value="1"/>
</dbReference>
<evidence type="ECO:0000313" key="2">
    <source>
        <dbReference type="EMBL" id="KAL3851677.1"/>
    </source>
</evidence>
<reference evidence="2 3" key="1">
    <citation type="submission" date="2024-11" db="EMBL/GenBank/DDBJ databases">
        <title>Chromosome-level genome assembly of the freshwater bivalve Anodonta woodiana.</title>
        <authorList>
            <person name="Chen X."/>
        </authorList>
    </citation>
    <scope>NUCLEOTIDE SEQUENCE [LARGE SCALE GENOMIC DNA]</scope>
    <source>
        <strain evidence="2">MN2024</strain>
        <tissue evidence="2">Gills</tissue>
    </source>
</reference>
<keyword evidence="3" id="KW-1185">Reference proteome</keyword>